<dbReference type="CDD" id="cd07016">
    <property type="entry name" value="S14_ClpP_1"/>
    <property type="match status" value="1"/>
</dbReference>
<dbReference type="Gene3D" id="3.90.226.10">
    <property type="entry name" value="2-enoyl-CoA Hydratase, Chain A, domain 1"/>
    <property type="match status" value="1"/>
</dbReference>
<keyword evidence="4" id="KW-0378">Hydrolase</keyword>
<dbReference type="SUPFAM" id="SSF52096">
    <property type="entry name" value="ClpP/crotonase"/>
    <property type="match status" value="1"/>
</dbReference>
<comment type="caution">
    <text evidence="7">The sequence shown here is derived from an EMBL/GenBank/DDBJ whole genome shotgun (WGS) entry which is preliminary data.</text>
</comment>
<dbReference type="InterPro" id="IPR001907">
    <property type="entry name" value="ClpP"/>
</dbReference>
<keyword evidence="5" id="KW-0720">Serine protease</keyword>
<protein>
    <recommendedName>
        <fullName evidence="6">ATP-dependent Clp protease proteolytic subunit</fullName>
    </recommendedName>
</protein>
<evidence type="ECO:0000256" key="1">
    <source>
        <dbReference type="ARBA" id="ARBA00007039"/>
    </source>
</evidence>
<dbReference type="AlphaFoldDB" id="A0ABD4SA96"/>
<evidence type="ECO:0000313" key="7">
    <source>
        <dbReference type="EMBL" id="MCD5517409.1"/>
    </source>
</evidence>
<evidence type="ECO:0000256" key="5">
    <source>
        <dbReference type="ARBA" id="ARBA00022825"/>
    </source>
</evidence>
<evidence type="ECO:0000313" key="8">
    <source>
        <dbReference type="Proteomes" id="UP001320314"/>
    </source>
</evidence>
<dbReference type="InterPro" id="IPR023562">
    <property type="entry name" value="ClpP/TepA"/>
</dbReference>
<keyword evidence="2" id="KW-0963">Cytoplasm</keyword>
<dbReference type="Proteomes" id="UP001320314">
    <property type="component" value="Unassembled WGS sequence"/>
</dbReference>
<dbReference type="GO" id="GO:0006508">
    <property type="term" value="P:proteolysis"/>
    <property type="evidence" value="ECO:0007669"/>
    <property type="project" value="UniProtKB-KW"/>
</dbReference>
<name>A0ABD4SA96_9LACO</name>
<evidence type="ECO:0000256" key="2">
    <source>
        <dbReference type="ARBA" id="ARBA00022490"/>
    </source>
</evidence>
<evidence type="ECO:0000256" key="6">
    <source>
        <dbReference type="RuleBase" id="RU003567"/>
    </source>
</evidence>
<dbReference type="RefSeq" id="WP_231523284.1">
    <property type="nucleotide sequence ID" value="NZ_JAJNUD010000003.1"/>
</dbReference>
<sequence length="239" mass="25951">MVGTVNIKGDIVDNSTASFYEYFGMDAVSPSGVSQQLANGDDEIEVNIASNGGDLFAASEIYTMLKNDPRNVTVNIQGLAASSASIIAMAGDKINIAPTAQMMIHQVWSNTQGNADDMRTSAKSLDSADQAVVNAYEAKTGLDRESILSMMQQETWMNAQEAVDKGFADKIMFVDEKQPQLVNATHTIPNHKAINKFLTMMAKSSADKPKPEETKADSKPTLREQKLAFLFGKETSNED</sequence>
<evidence type="ECO:0000256" key="3">
    <source>
        <dbReference type="ARBA" id="ARBA00022670"/>
    </source>
</evidence>
<dbReference type="PRINTS" id="PR00127">
    <property type="entry name" value="CLPPROTEASEP"/>
</dbReference>
<dbReference type="EMBL" id="JAJNUD010000003">
    <property type="protein sequence ID" value="MCD5517409.1"/>
    <property type="molecule type" value="Genomic_DNA"/>
</dbReference>
<dbReference type="NCBIfam" id="NF045542">
    <property type="entry name" value="Clp_rel_HeadMat"/>
    <property type="match status" value="1"/>
</dbReference>
<dbReference type="PANTHER" id="PTHR10381">
    <property type="entry name" value="ATP-DEPENDENT CLP PROTEASE PROTEOLYTIC SUBUNIT"/>
    <property type="match status" value="1"/>
</dbReference>
<organism evidence="7 8">
    <name type="scientific">Lactobacillus delbrueckii subsp. allosunkii</name>
    <dbReference type="NCBI Taxonomy" id="1050107"/>
    <lineage>
        <taxon>Bacteria</taxon>
        <taxon>Bacillati</taxon>
        <taxon>Bacillota</taxon>
        <taxon>Bacilli</taxon>
        <taxon>Lactobacillales</taxon>
        <taxon>Lactobacillaceae</taxon>
        <taxon>Lactobacillus</taxon>
    </lineage>
</organism>
<gene>
    <name evidence="7" type="ORF">LOB39_02305</name>
</gene>
<reference evidence="7 8" key="1">
    <citation type="submission" date="2021-12" db="EMBL/GenBank/DDBJ databases">
        <title>Antimicrobial susceptibility of Lactobacillus delbrueckii subsp. lactis obtained from milk products and other habitats.</title>
        <authorList>
            <person name="Shani N."/>
        </authorList>
    </citation>
    <scope>NUCLEOTIDE SEQUENCE [LARGE SCALE GENOMIC DNA]</scope>
    <source>
        <strain evidence="7 8">CIRM BIA 266</strain>
    </source>
</reference>
<keyword evidence="3 7" id="KW-0645">Protease</keyword>
<comment type="similarity">
    <text evidence="1 6">Belongs to the peptidase S14 family.</text>
</comment>
<dbReference type="PANTHER" id="PTHR10381:SF70">
    <property type="entry name" value="ATP-DEPENDENT CLP PROTEASE PROTEOLYTIC SUBUNIT"/>
    <property type="match status" value="1"/>
</dbReference>
<accession>A0ABD4SA96</accession>
<evidence type="ECO:0000256" key="4">
    <source>
        <dbReference type="ARBA" id="ARBA00022801"/>
    </source>
</evidence>
<proteinExistence type="inferred from homology"/>
<dbReference type="GO" id="GO:0008236">
    <property type="term" value="F:serine-type peptidase activity"/>
    <property type="evidence" value="ECO:0007669"/>
    <property type="project" value="UniProtKB-KW"/>
</dbReference>
<dbReference type="Pfam" id="PF00574">
    <property type="entry name" value="CLP_protease"/>
    <property type="match status" value="1"/>
</dbReference>
<dbReference type="InterPro" id="IPR029045">
    <property type="entry name" value="ClpP/crotonase-like_dom_sf"/>
</dbReference>